<protein>
    <recommendedName>
        <fullName evidence="13">FYVE-type domain-containing protein</fullName>
    </recommendedName>
</protein>
<feature type="repeat" description="ANK" evidence="6">
    <location>
        <begin position="212"/>
        <end position="244"/>
    </location>
</feature>
<evidence type="ECO:0000259" key="10">
    <source>
        <dbReference type="PROSITE" id="PS50178"/>
    </source>
</evidence>
<dbReference type="GO" id="GO:0005737">
    <property type="term" value="C:cytoplasm"/>
    <property type="evidence" value="ECO:0007669"/>
    <property type="project" value="TreeGrafter"/>
</dbReference>
<feature type="region of interest" description="Disordered" evidence="8">
    <location>
        <begin position="1258"/>
        <end position="1285"/>
    </location>
</feature>
<dbReference type="Pfam" id="PF12796">
    <property type="entry name" value="Ank_2"/>
    <property type="match status" value="1"/>
</dbReference>
<evidence type="ECO:0000313" key="12">
    <source>
        <dbReference type="Proteomes" id="UP000245609"/>
    </source>
</evidence>
<evidence type="ECO:0000256" key="8">
    <source>
        <dbReference type="SAM" id="MobiDB-lite"/>
    </source>
</evidence>
<dbReference type="PANTHER" id="PTHR23206">
    <property type="entry name" value="MASK PROTEIN"/>
    <property type="match status" value="1"/>
</dbReference>
<dbReference type="Pfam" id="PF01363">
    <property type="entry name" value="FYVE"/>
    <property type="match status" value="1"/>
</dbReference>
<feature type="compositionally biased region" description="Polar residues" evidence="8">
    <location>
        <begin position="1258"/>
        <end position="1280"/>
    </location>
</feature>
<dbReference type="Pfam" id="PF13639">
    <property type="entry name" value="zf-RING_2"/>
    <property type="match status" value="1"/>
</dbReference>
<comment type="caution">
    <text evidence="11">The sequence shown here is derived from an EMBL/GenBank/DDBJ whole genome shotgun (WGS) entry which is preliminary data.</text>
</comment>
<proteinExistence type="predicted"/>
<dbReference type="SUPFAM" id="SSF57850">
    <property type="entry name" value="RING/U-box"/>
    <property type="match status" value="1"/>
</dbReference>
<dbReference type="PANTHER" id="PTHR23206:SF7">
    <property type="entry name" value="PROTEIN KINASE DOMAIN-CONTAINING PROTEIN"/>
    <property type="match status" value="1"/>
</dbReference>
<evidence type="ECO:0000256" key="4">
    <source>
        <dbReference type="ARBA" id="ARBA00022833"/>
    </source>
</evidence>
<dbReference type="EMBL" id="MBFS01001918">
    <property type="protein sequence ID" value="PVV00527.1"/>
    <property type="molecule type" value="Genomic_DNA"/>
</dbReference>
<feature type="region of interest" description="Disordered" evidence="8">
    <location>
        <begin position="112"/>
        <end position="137"/>
    </location>
</feature>
<dbReference type="InterPro" id="IPR013083">
    <property type="entry name" value="Znf_RING/FYVE/PHD"/>
</dbReference>
<feature type="repeat" description="ANK" evidence="6">
    <location>
        <begin position="179"/>
        <end position="211"/>
    </location>
</feature>
<dbReference type="InterPro" id="IPR036770">
    <property type="entry name" value="Ankyrin_rpt-contain_sf"/>
</dbReference>
<evidence type="ECO:0000259" key="9">
    <source>
        <dbReference type="PROSITE" id="PS50089"/>
    </source>
</evidence>
<dbReference type="InterPro" id="IPR000306">
    <property type="entry name" value="Znf_FYVE"/>
</dbReference>
<dbReference type="PROSITE" id="PS50089">
    <property type="entry name" value="ZF_RING_2"/>
    <property type="match status" value="1"/>
</dbReference>
<dbReference type="InterPro" id="IPR001841">
    <property type="entry name" value="Znf_RING"/>
</dbReference>
<sequence length="1514" mass="168842">MDFNLLFSGTPELPKSAMHHPPKQLIPNTRDILSEAALSDLIALSNNPSAVEFADSLPDFVSPVSPTSKHMFYNPLSQRQDWIHFTSLLSNSYPVYPRNRISINSSSPAQSLRSYSIRSEDSRSDSNPEPSASSVDSPELVERFALAIETGSSTLVKKLLRSTAAPEINLPISQPFFPNAVTPLMHASSKGYSEIAHLLIIHNAELNAQDSEGETALFKAVYSGHIKIVNLLLLSHADPSIPDKDGWNPLHCAASKGFLDIVKLLSCSEKINISTASSQGYTPLMNAASKGHYAIVKFLLSCKDNGIFLKNNFGENAYDVAATGLHFDICRILEAAERLNWLKIQATSQNPVPWDPLKAHSTQLIIIYENERSKGFAMKPPKLLDEPPPNRSSSLLFPFSIMNLFTPINFSAHNLIYNFDPPPWCGQNWEQCTPDQVDLPQKNFNQGSSPSNSWFWLTSWQVYILQNPLSTFSINSDQSFTDKNGWQYSRLGFNIPSNEWTNSIDDVSSDQPSPSYSCVRRRRWIRVMKRQLFFDLDPDNISKVHSSINEHPNNMKRTSSDDIDLIPLVLDNQHTENKILDSSGISSPQKATPLPQQPLDSAVTFNKKLESDVQKSPTTQNAHNLKLNTGTNPYLSTSIPNTESQNSALQTNHPYDVHSPFPIAQPVQPNTQLNLSNSEQTSPIPPKVSHHDDIALLARVLMSRQCMQEQAWLPDQRSNYCMSCNAKFGMFLRRHHCRSCGLIFCDSCSKYKSWLATKLYSLEDFEVYEQKEVILNFKSIMGIMLAANLVDSIDLKTALLNKDNINQGILNIAKGTLVFEDFANNLDPLKRSFISAINSKQPKSLYNINIYRVCTFCKNKLDNPEIQLPEPIGRYCTYLNSQLSNDSSNNSPLFYLLDRTSFDNFVYLYDNSNINYKDRILLGKQVVTGDQTNSLDFAKGFEALVSKYGVVFELPFIQSEDMALMLSPGKIPTSIKYKVPENEWILQMFDLFSTLYINTQYALKTCLTLQNDNTPVTLKSFLHQDAQSTDGLATQSQDVGLLLKDNHSFSEIFRPVCDFFLTLDITLQNCAITLYSDYRDISYITKKYQLVGISAECPVCNKSWKTIWDSIDRYPSEGWTEVQERHVRECLHNMEFVVSGTSNQQGPNIHSESNPNFNNNVDAISFSTSLPTQVSNLNASETNFNNPISNSNRFSQQLTNIAKGPVSNYSILLSPLNNSNNQSSQTNDHVLSNGRVTASTQLSSNIYAYSTSSLPAENNMSVLSPNSTSSGSQNPGNSNDSSHELPFGLLEEQTSATSLNTSGTHALYGFANGNINENATSLNFPNSQGTSLSSQNSNNQVPNLVQNVDPTSTSGLSLNLQNEPSTSNSIPNSGLQPALKLSPGYVGFASSIISQIGNFTSQIPILRRRSTLINSTTENPPSSVPETRGSLDNDIVAPSLNLSKVTKDDWNVMARYVVYKLNEDTPLLGQECTICFEEFEADQTVARLACFCTYHLDCLKQWFKKSRSCPVHFA</sequence>
<evidence type="ECO:0000256" key="7">
    <source>
        <dbReference type="PROSITE-ProRule" id="PRU00175"/>
    </source>
</evidence>
<dbReference type="InterPro" id="IPR002110">
    <property type="entry name" value="Ankyrin_rpt"/>
</dbReference>
<accession>A0A2T9Z7M0</accession>
<name>A0A2T9Z7M0_9FUNG</name>
<keyword evidence="2" id="KW-0677">Repeat</keyword>
<evidence type="ECO:0000256" key="6">
    <source>
        <dbReference type="PROSITE-ProRule" id="PRU00023"/>
    </source>
</evidence>
<dbReference type="GO" id="GO:0008270">
    <property type="term" value="F:zinc ion binding"/>
    <property type="evidence" value="ECO:0007669"/>
    <property type="project" value="UniProtKB-KW"/>
</dbReference>
<dbReference type="STRING" id="133381.A0A2T9Z7M0"/>
<evidence type="ECO:0008006" key="13">
    <source>
        <dbReference type="Google" id="ProtNLM"/>
    </source>
</evidence>
<feature type="domain" description="FYVE-type" evidence="10">
    <location>
        <begin position="715"/>
        <end position="749"/>
    </location>
</feature>
<dbReference type="Gene3D" id="3.30.40.10">
    <property type="entry name" value="Zinc/RING finger domain, C3HC4 (zinc finger)"/>
    <property type="match status" value="2"/>
</dbReference>
<keyword evidence="5 6" id="KW-0040">ANK repeat</keyword>
<gene>
    <name evidence="11" type="ORF">BB560_005088</name>
</gene>
<reference evidence="11 12" key="1">
    <citation type="journal article" date="2018" name="MBio">
        <title>Comparative Genomics Reveals the Core Gene Toolbox for the Fungus-Insect Symbiosis.</title>
        <authorList>
            <person name="Wang Y."/>
            <person name="Stata M."/>
            <person name="Wang W."/>
            <person name="Stajich J.E."/>
            <person name="White M.M."/>
            <person name="Moncalvo J.M."/>
        </authorList>
    </citation>
    <scope>NUCLEOTIDE SEQUENCE [LARGE SCALE GENOMIC DNA]</scope>
    <source>
        <strain evidence="11 12">SC-DP-2</strain>
    </source>
</reference>
<keyword evidence="3 7" id="KW-0863">Zinc-finger</keyword>
<dbReference type="Proteomes" id="UP000245609">
    <property type="component" value="Unassembled WGS sequence"/>
</dbReference>
<dbReference type="Pfam" id="PF00023">
    <property type="entry name" value="Ank"/>
    <property type="match status" value="1"/>
</dbReference>
<evidence type="ECO:0000256" key="1">
    <source>
        <dbReference type="ARBA" id="ARBA00022723"/>
    </source>
</evidence>
<dbReference type="SMART" id="SM00064">
    <property type="entry name" value="FYVE"/>
    <property type="match status" value="1"/>
</dbReference>
<evidence type="ECO:0000256" key="2">
    <source>
        <dbReference type="ARBA" id="ARBA00022737"/>
    </source>
</evidence>
<dbReference type="PROSITE" id="PS50297">
    <property type="entry name" value="ANK_REP_REGION"/>
    <property type="match status" value="4"/>
</dbReference>
<organism evidence="11 12">
    <name type="scientific">Smittium megazygosporum</name>
    <dbReference type="NCBI Taxonomy" id="133381"/>
    <lineage>
        <taxon>Eukaryota</taxon>
        <taxon>Fungi</taxon>
        <taxon>Fungi incertae sedis</taxon>
        <taxon>Zoopagomycota</taxon>
        <taxon>Kickxellomycotina</taxon>
        <taxon>Harpellomycetes</taxon>
        <taxon>Harpellales</taxon>
        <taxon>Legeriomycetaceae</taxon>
        <taxon>Smittium</taxon>
    </lineage>
</organism>
<dbReference type="SUPFAM" id="SSF57903">
    <property type="entry name" value="FYVE/PHD zinc finger"/>
    <property type="match status" value="1"/>
</dbReference>
<feature type="repeat" description="ANK" evidence="6">
    <location>
        <begin position="245"/>
        <end position="265"/>
    </location>
</feature>
<dbReference type="OrthoDB" id="660555at2759"/>
<keyword evidence="1" id="KW-0479">Metal-binding</keyword>
<dbReference type="PROSITE" id="PS50178">
    <property type="entry name" value="ZF_FYVE"/>
    <property type="match status" value="1"/>
</dbReference>
<keyword evidence="12" id="KW-1185">Reference proteome</keyword>
<dbReference type="Gene3D" id="1.25.40.20">
    <property type="entry name" value="Ankyrin repeat-containing domain"/>
    <property type="match status" value="1"/>
</dbReference>
<keyword evidence="4" id="KW-0862">Zinc</keyword>
<feature type="region of interest" description="Disordered" evidence="8">
    <location>
        <begin position="1321"/>
        <end position="1374"/>
    </location>
</feature>
<dbReference type="PROSITE" id="PS50088">
    <property type="entry name" value="ANK_REPEAT"/>
    <property type="match status" value="4"/>
</dbReference>
<dbReference type="SMART" id="SM00248">
    <property type="entry name" value="ANK"/>
    <property type="match status" value="6"/>
</dbReference>
<dbReference type="CDD" id="cd16489">
    <property type="entry name" value="mRING-CH-C4HC2H_ZNRF"/>
    <property type="match status" value="1"/>
</dbReference>
<dbReference type="SUPFAM" id="SSF48403">
    <property type="entry name" value="Ankyrin repeat"/>
    <property type="match status" value="1"/>
</dbReference>
<feature type="compositionally biased region" description="Polar residues" evidence="8">
    <location>
        <begin position="127"/>
        <end position="136"/>
    </location>
</feature>
<evidence type="ECO:0000256" key="5">
    <source>
        <dbReference type="ARBA" id="ARBA00023043"/>
    </source>
</evidence>
<feature type="domain" description="RING-type" evidence="9">
    <location>
        <begin position="1472"/>
        <end position="1512"/>
    </location>
</feature>
<dbReference type="InterPro" id="IPR051631">
    <property type="entry name" value="Ankyrin-KH/SAM_domain"/>
</dbReference>
<evidence type="ECO:0000313" key="11">
    <source>
        <dbReference type="EMBL" id="PVV00527.1"/>
    </source>
</evidence>
<evidence type="ECO:0000256" key="3">
    <source>
        <dbReference type="ARBA" id="ARBA00022771"/>
    </source>
</evidence>
<dbReference type="InterPro" id="IPR017455">
    <property type="entry name" value="Znf_FYVE-rel"/>
</dbReference>
<feature type="repeat" description="ANK" evidence="6">
    <location>
        <begin position="279"/>
        <end position="301"/>
    </location>
</feature>
<dbReference type="InterPro" id="IPR011011">
    <property type="entry name" value="Znf_FYVE_PHD"/>
</dbReference>